<dbReference type="OrthoDB" id="5584247at2759"/>
<feature type="compositionally biased region" description="Low complexity" evidence="1">
    <location>
        <begin position="155"/>
        <end position="169"/>
    </location>
</feature>
<dbReference type="STRING" id="857566.A0A1E3PNN7"/>
<organism evidence="4 5">
    <name type="scientific">Nadsonia fulvescens var. elongata DSM 6958</name>
    <dbReference type="NCBI Taxonomy" id="857566"/>
    <lineage>
        <taxon>Eukaryota</taxon>
        <taxon>Fungi</taxon>
        <taxon>Dikarya</taxon>
        <taxon>Ascomycota</taxon>
        <taxon>Saccharomycotina</taxon>
        <taxon>Dipodascomycetes</taxon>
        <taxon>Dipodascales</taxon>
        <taxon>Dipodascales incertae sedis</taxon>
        <taxon>Nadsonia</taxon>
    </lineage>
</organism>
<dbReference type="SUPFAM" id="SSF48097">
    <property type="entry name" value="Regulator of G-protein signaling, RGS"/>
    <property type="match status" value="1"/>
</dbReference>
<dbReference type="PANTHER" id="PTHR13155">
    <property type="entry name" value="A-KINASE ANCHOR PROTEINS"/>
    <property type="match status" value="1"/>
</dbReference>
<dbReference type="InterPro" id="IPR016137">
    <property type="entry name" value="RGS"/>
</dbReference>
<evidence type="ECO:0000259" key="3">
    <source>
        <dbReference type="Pfam" id="PF00615"/>
    </source>
</evidence>
<gene>
    <name evidence="4" type="ORF">NADFUDRAFT_82339</name>
</gene>
<dbReference type="InterPro" id="IPR044926">
    <property type="entry name" value="RGS_subdomain_2"/>
</dbReference>
<feature type="region of interest" description="Disordered" evidence="1">
    <location>
        <begin position="142"/>
        <end position="175"/>
    </location>
</feature>
<evidence type="ECO:0000313" key="5">
    <source>
        <dbReference type="Proteomes" id="UP000095009"/>
    </source>
</evidence>
<keyword evidence="2" id="KW-0812">Transmembrane</keyword>
<feature type="transmembrane region" description="Helical" evidence="2">
    <location>
        <begin position="420"/>
        <end position="439"/>
    </location>
</feature>
<dbReference type="GO" id="GO:0008104">
    <property type="term" value="P:intracellular protein localization"/>
    <property type="evidence" value="ECO:0007669"/>
    <property type="project" value="TreeGrafter"/>
</dbReference>
<dbReference type="InterPro" id="IPR052246">
    <property type="entry name" value="Cell_Polariz_PKAAnc"/>
</dbReference>
<dbReference type="EMBL" id="KV454408">
    <property type="protein sequence ID" value="ODQ66552.1"/>
    <property type="molecule type" value="Genomic_DNA"/>
</dbReference>
<accession>A0A1E3PNN7</accession>
<dbReference type="Gene3D" id="1.10.167.10">
    <property type="entry name" value="Regulator of G-protein Signalling 4, domain 2"/>
    <property type="match status" value="1"/>
</dbReference>
<reference evidence="4 5" key="1">
    <citation type="journal article" date="2016" name="Proc. Natl. Acad. Sci. U.S.A.">
        <title>Comparative genomics of biotechnologically important yeasts.</title>
        <authorList>
            <person name="Riley R."/>
            <person name="Haridas S."/>
            <person name="Wolfe K.H."/>
            <person name="Lopes M.R."/>
            <person name="Hittinger C.T."/>
            <person name="Goeker M."/>
            <person name="Salamov A.A."/>
            <person name="Wisecaver J.H."/>
            <person name="Long T.M."/>
            <person name="Calvey C.H."/>
            <person name="Aerts A.L."/>
            <person name="Barry K.W."/>
            <person name="Choi C."/>
            <person name="Clum A."/>
            <person name="Coughlan A.Y."/>
            <person name="Deshpande S."/>
            <person name="Douglass A.P."/>
            <person name="Hanson S.J."/>
            <person name="Klenk H.-P."/>
            <person name="LaButti K.M."/>
            <person name="Lapidus A."/>
            <person name="Lindquist E.A."/>
            <person name="Lipzen A.M."/>
            <person name="Meier-Kolthoff J.P."/>
            <person name="Ohm R.A."/>
            <person name="Otillar R.P."/>
            <person name="Pangilinan J.L."/>
            <person name="Peng Y."/>
            <person name="Rokas A."/>
            <person name="Rosa C.A."/>
            <person name="Scheuner C."/>
            <person name="Sibirny A.A."/>
            <person name="Slot J.C."/>
            <person name="Stielow J.B."/>
            <person name="Sun H."/>
            <person name="Kurtzman C.P."/>
            <person name="Blackwell M."/>
            <person name="Grigoriev I.V."/>
            <person name="Jeffries T.W."/>
        </authorList>
    </citation>
    <scope>NUCLEOTIDE SEQUENCE [LARGE SCALE GENOMIC DNA]</scope>
    <source>
        <strain evidence="4 5">DSM 6958</strain>
    </source>
</reference>
<sequence>MKSQYRGLDYLDFWLDVVQHSSLCRHFEAAHDKNRTKAESRLKHAESKERLRAGQTIRHVRNRNSKSSSDMLFDALLKQPGDNDDTAFEQKSLTGQVNGSAYNLDEIDSQRLSEILHDDDLDSNKRRSIMSILLARNKIAESDSHADYQRSEALAAQRSEQQNSEQQNRYSEKTDTLFSLAPSSTYSAARAPFVDQYNSHSSSGGEGIFNAILPPPQMHSSINSDHLNSNDSTSTDFMSKLLFQANRQQQSSTSDDVNSASAQFITKLLPGTSSGLPTPLPSMPISSEMASFVSAEQVLESTQRIFVAYFMPNAERELLLPFECVEKIRNSFESLGNNENRDSNAFNLDPSTIFLEPRDMVYQILENDYFPSFLQLRAIGNIIYNGSLIRLILGLIFLFVGFWVGFILIFLDYSRATRCWVILPFFLGSYCLISSLFNLDPLLALIGYSERGRSFDGHRWLIMIRDKYVSRLLVKRALFVFMIVLIIALILILIFVLVPGKRL</sequence>
<feature type="domain" description="RGS" evidence="3">
    <location>
        <begin position="295"/>
        <end position="375"/>
    </location>
</feature>
<proteinExistence type="predicted"/>
<keyword evidence="2" id="KW-0472">Membrane</keyword>
<name>A0A1E3PNN7_9ASCO</name>
<dbReference type="GO" id="GO:0005886">
    <property type="term" value="C:plasma membrane"/>
    <property type="evidence" value="ECO:0007669"/>
    <property type="project" value="TreeGrafter"/>
</dbReference>
<dbReference type="AlphaFoldDB" id="A0A1E3PNN7"/>
<keyword evidence="2" id="KW-1133">Transmembrane helix</keyword>
<evidence type="ECO:0000256" key="1">
    <source>
        <dbReference type="SAM" id="MobiDB-lite"/>
    </source>
</evidence>
<dbReference type="PANTHER" id="PTHR13155:SF1">
    <property type="entry name" value="A-KINASE ANCHOR PROTEIN 10, MITOCHONDRIAL"/>
    <property type="match status" value="1"/>
</dbReference>
<feature type="transmembrane region" description="Helical" evidence="2">
    <location>
        <begin position="391"/>
        <end position="413"/>
    </location>
</feature>
<protein>
    <recommendedName>
        <fullName evidence="3">RGS domain-containing protein</fullName>
    </recommendedName>
</protein>
<keyword evidence="5" id="KW-1185">Reference proteome</keyword>
<evidence type="ECO:0000313" key="4">
    <source>
        <dbReference type="EMBL" id="ODQ66552.1"/>
    </source>
</evidence>
<evidence type="ECO:0000256" key="2">
    <source>
        <dbReference type="SAM" id="Phobius"/>
    </source>
</evidence>
<dbReference type="Proteomes" id="UP000095009">
    <property type="component" value="Unassembled WGS sequence"/>
</dbReference>
<dbReference type="InterPro" id="IPR036305">
    <property type="entry name" value="RGS_sf"/>
</dbReference>
<dbReference type="Pfam" id="PF00615">
    <property type="entry name" value="RGS"/>
    <property type="match status" value="1"/>
</dbReference>
<feature type="transmembrane region" description="Helical" evidence="2">
    <location>
        <begin position="477"/>
        <end position="498"/>
    </location>
</feature>